<dbReference type="Proteomes" id="UP000254326">
    <property type="component" value="Unassembled WGS sequence"/>
</dbReference>
<protein>
    <submittedName>
        <fullName evidence="1">Uncharacterized protein</fullName>
    </submittedName>
</protein>
<dbReference type="EMBL" id="QKRA01000001">
    <property type="protein sequence ID" value="RDL46025.1"/>
    <property type="molecule type" value="Genomic_DNA"/>
</dbReference>
<sequence>MSNSSLASSTNQRLDAARRMLAQSQHADEDWLTPSFETSSIFQLRSALNGLLQEVKSMYQLAADIDVTSLLEEGNTKGITVPVLKELDLLQADKNSWLSQLNLAYDIAFECRPNKAAGAVGISSNLIVTGSDSGTSTKYILNSLVEIVLRFREDAAEY</sequence>
<keyword evidence="2" id="KW-1185">Reference proteome</keyword>
<organism evidence="1 2">
    <name type="scientific">Marinomonas piezotolerans</name>
    <dbReference type="NCBI Taxonomy" id="2213058"/>
    <lineage>
        <taxon>Bacteria</taxon>
        <taxon>Pseudomonadati</taxon>
        <taxon>Pseudomonadota</taxon>
        <taxon>Gammaproteobacteria</taxon>
        <taxon>Oceanospirillales</taxon>
        <taxon>Oceanospirillaceae</taxon>
        <taxon>Marinomonas</taxon>
    </lineage>
</organism>
<dbReference type="InterPro" id="IPR046493">
    <property type="entry name" value="DUF6586"/>
</dbReference>
<gene>
    <name evidence="1" type="ORF">DN730_03000</name>
</gene>
<reference evidence="1 2" key="1">
    <citation type="submission" date="2018-06" db="EMBL/GenBank/DDBJ databases">
        <title>Marinomonas sp. YLB-05 draft genome sequence.</title>
        <authorList>
            <person name="Yu L."/>
            <person name="Tang X."/>
        </authorList>
    </citation>
    <scope>NUCLEOTIDE SEQUENCE [LARGE SCALE GENOMIC DNA]</scope>
    <source>
        <strain evidence="1 2">YLB-05</strain>
    </source>
</reference>
<name>A0A370UE83_9GAMM</name>
<dbReference type="RefSeq" id="WP_115466611.1">
    <property type="nucleotide sequence ID" value="NZ_QKRA01000001.1"/>
</dbReference>
<dbReference type="OrthoDB" id="6104212at2"/>
<dbReference type="AlphaFoldDB" id="A0A370UE83"/>
<evidence type="ECO:0000313" key="2">
    <source>
        <dbReference type="Proteomes" id="UP000254326"/>
    </source>
</evidence>
<proteinExistence type="predicted"/>
<accession>A0A370UE83</accession>
<comment type="caution">
    <text evidence="1">The sequence shown here is derived from an EMBL/GenBank/DDBJ whole genome shotgun (WGS) entry which is preliminary data.</text>
</comment>
<dbReference type="Pfam" id="PF20227">
    <property type="entry name" value="DUF6586"/>
    <property type="match status" value="1"/>
</dbReference>
<evidence type="ECO:0000313" key="1">
    <source>
        <dbReference type="EMBL" id="RDL46025.1"/>
    </source>
</evidence>